<keyword evidence="5 6" id="KW-0067">ATP-binding</keyword>
<dbReference type="PROSITE" id="PS50011">
    <property type="entry name" value="PROTEIN_KINASE_DOM"/>
    <property type="match status" value="1"/>
</dbReference>
<dbReference type="SMART" id="SM00220">
    <property type="entry name" value="S_TKc"/>
    <property type="match status" value="1"/>
</dbReference>
<keyword evidence="2" id="KW-0808">Transferase</keyword>
<protein>
    <submittedName>
        <fullName evidence="8">Kinase-like domain-containing protein</fullName>
    </submittedName>
</protein>
<evidence type="ECO:0000256" key="3">
    <source>
        <dbReference type="ARBA" id="ARBA00022741"/>
    </source>
</evidence>
<dbReference type="PANTHER" id="PTHR45646:SF11">
    <property type="entry name" value="SERINE_THREONINE-PROTEIN KINASE DOA"/>
    <property type="match status" value="1"/>
</dbReference>
<dbReference type="PROSITE" id="PS00107">
    <property type="entry name" value="PROTEIN_KINASE_ATP"/>
    <property type="match status" value="1"/>
</dbReference>
<evidence type="ECO:0000313" key="8">
    <source>
        <dbReference type="EMBL" id="KAK3691989.1"/>
    </source>
</evidence>
<dbReference type="GO" id="GO:0043484">
    <property type="term" value="P:regulation of RNA splicing"/>
    <property type="evidence" value="ECO:0007669"/>
    <property type="project" value="TreeGrafter"/>
</dbReference>
<feature type="domain" description="Protein kinase" evidence="7">
    <location>
        <begin position="57"/>
        <end position="448"/>
    </location>
</feature>
<evidence type="ECO:0000256" key="1">
    <source>
        <dbReference type="ARBA" id="ARBA00022527"/>
    </source>
</evidence>
<dbReference type="Pfam" id="PF00069">
    <property type="entry name" value="Pkinase"/>
    <property type="match status" value="1"/>
</dbReference>
<dbReference type="Gene3D" id="3.30.200.20">
    <property type="entry name" value="Phosphorylase Kinase, domain 1"/>
    <property type="match status" value="1"/>
</dbReference>
<keyword evidence="9" id="KW-1185">Reference proteome</keyword>
<dbReference type="InterPro" id="IPR017441">
    <property type="entry name" value="Protein_kinase_ATP_BS"/>
</dbReference>
<evidence type="ECO:0000256" key="6">
    <source>
        <dbReference type="PROSITE-ProRule" id="PRU10141"/>
    </source>
</evidence>
<dbReference type="Proteomes" id="UP001270362">
    <property type="component" value="Unassembled WGS sequence"/>
</dbReference>
<evidence type="ECO:0000256" key="4">
    <source>
        <dbReference type="ARBA" id="ARBA00022777"/>
    </source>
</evidence>
<evidence type="ECO:0000259" key="7">
    <source>
        <dbReference type="PROSITE" id="PS50011"/>
    </source>
</evidence>
<proteinExistence type="predicted"/>
<keyword evidence="3 6" id="KW-0547">Nucleotide-binding</keyword>
<dbReference type="InterPro" id="IPR000719">
    <property type="entry name" value="Prot_kinase_dom"/>
</dbReference>
<dbReference type="AlphaFoldDB" id="A0AAE1CF29"/>
<comment type="caution">
    <text evidence="8">The sequence shown here is derived from an EMBL/GenBank/DDBJ whole genome shotgun (WGS) entry which is preliminary data.</text>
</comment>
<accession>A0AAE1CF29</accession>
<dbReference type="GO" id="GO:0005634">
    <property type="term" value="C:nucleus"/>
    <property type="evidence" value="ECO:0007669"/>
    <property type="project" value="TreeGrafter"/>
</dbReference>
<organism evidence="8 9">
    <name type="scientific">Podospora appendiculata</name>
    <dbReference type="NCBI Taxonomy" id="314037"/>
    <lineage>
        <taxon>Eukaryota</taxon>
        <taxon>Fungi</taxon>
        <taxon>Dikarya</taxon>
        <taxon>Ascomycota</taxon>
        <taxon>Pezizomycotina</taxon>
        <taxon>Sordariomycetes</taxon>
        <taxon>Sordariomycetidae</taxon>
        <taxon>Sordariales</taxon>
        <taxon>Podosporaceae</taxon>
        <taxon>Podospora</taxon>
    </lineage>
</organism>
<dbReference type="GO" id="GO:0004674">
    <property type="term" value="F:protein serine/threonine kinase activity"/>
    <property type="evidence" value="ECO:0007669"/>
    <property type="project" value="UniProtKB-KW"/>
</dbReference>
<dbReference type="EMBL" id="JAULSO010000001">
    <property type="protein sequence ID" value="KAK3691989.1"/>
    <property type="molecule type" value="Genomic_DNA"/>
</dbReference>
<reference evidence="8" key="1">
    <citation type="journal article" date="2023" name="Mol. Phylogenet. Evol.">
        <title>Genome-scale phylogeny and comparative genomics of the fungal order Sordariales.</title>
        <authorList>
            <person name="Hensen N."/>
            <person name="Bonometti L."/>
            <person name="Westerberg I."/>
            <person name="Brannstrom I.O."/>
            <person name="Guillou S."/>
            <person name="Cros-Aarteil S."/>
            <person name="Calhoun S."/>
            <person name="Haridas S."/>
            <person name="Kuo A."/>
            <person name="Mondo S."/>
            <person name="Pangilinan J."/>
            <person name="Riley R."/>
            <person name="LaButti K."/>
            <person name="Andreopoulos B."/>
            <person name="Lipzen A."/>
            <person name="Chen C."/>
            <person name="Yan M."/>
            <person name="Daum C."/>
            <person name="Ng V."/>
            <person name="Clum A."/>
            <person name="Steindorff A."/>
            <person name="Ohm R.A."/>
            <person name="Martin F."/>
            <person name="Silar P."/>
            <person name="Natvig D.O."/>
            <person name="Lalanne C."/>
            <person name="Gautier V."/>
            <person name="Ament-Velasquez S.L."/>
            <person name="Kruys A."/>
            <person name="Hutchinson M.I."/>
            <person name="Powell A.J."/>
            <person name="Barry K."/>
            <person name="Miller A.N."/>
            <person name="Grigoriev I.V."/>
            <person name="Debuchy R."/>
            <person name="Gladieux P."/>
            <person name="Hiltunen Thoren M."/>
            <person name="Johannesson H."/>
        </authorList>
    </citation>
    <scope>NUCLEOTIDE SEQUENCE</scope>
    <source>
        <strain evidence="8">CBS 314.62</strain>
    </source>
</reference>
<name>A0AAE1CF29_9PEZI</name>
<dbReference type="Gene3D" id="1.10.510.10">
    <property type="entry name" value="Transferase(Phosphotransferase) domain 1"/>
    <property type="match status" value="1"/>
</dbReference>
<keyword evidence="1" id="KW-0723">Serine/threonine-protein kinase</keyword>
<dbReference type="InterPro" id="IPR051175">
    <property type="entry name" value="CLK_kinases"/>
</dbReference>
<feature type="binding site" evidence="6">
    <location>
        <position position="88"/>
    </location>
    <ligand>
        <name>ATP</name>
        <dbReference type="ChEBI" id="CHEBI:30616"/>
    </ligand>
</feature>
<evidence type="ECO:0000256" key="5">
    <source>
        <dbReference type="ARBA" id="ARBA00022840"/>
    </source>
</evidence>
<dbReference type="GO" id="GO:0005524">
    <property type="term" value="F:ATP binding"/>
    <property type="evidence" value="ECO:0007669"/>
    <property type="project" value="UniProtKB-UniRule"/>
</dbReference>
<evidence type="ECO:0000256" key="2">
    <source>
        <dbReference type="ARBA" id="ARBA00022679"/>
    </source>
</evidence>
<dbReference type="SUPFAM" id="SSF56112">
    <property type="entry name" value="Protein kinase-like (PK-like)"/>
    <property type="match status" value="1"/>
</dbReference>
<keyword evidence="4 8" id="KW-0418">Kinase</keyword>
<reference evidence="8" key="2">
    <citation type="submission" date="2023-06" db="EMBL/GenBank/DDBJ databases">
        <authorList>
            <consortium name="Lawrence Berkeley National Laboratory"/>
            <person name="Haridas S."/>
            <person name="Hensen N."/>
            <person name="Bonometti L."/>
            <person name="Westerberg I."/>
            <person name="Brannstrom I.O."/>
            <person name="Guillou S."/>
            <person name="Cros-Aarteil S."/>
            <person name="Calhoun S."/>
            <person name="Kuo A."/>
            <person name="Mondo S."/>
            <person name="Pangilinan J."/>
            <person name="Riley R."/>
            <person name="Labutti K."/>
            <person name="Andreopoulos B."/>
            <person name="Lipzen A."/>
            <person name="Chen C."/>
            <person name="Yanf M."/>
            <person name="Daum C."/>
            <person name="Ng V."/>
            <person name="Clum A."/>
            <person name="Steindorff A."/>
            <person name="Ohm R."/>
            <person name="Martin F."/>
            <person name="Silar P."/>
            <person name="Natvig D."/>
            <person name="Lalanne C."/>
            <person name="Gautier V."/>
            <person name="Ament-Velasquez S.L."/>
            <person name="Kruys A."/>
            <person name="Hutchinson M.I."/>
            <person name="Powell A.J."/>
            <person name="Barry K."/>
            <person name="Miller A.N."/>
            <person name="Grigoriev I.V."/>
            <person name="Debuchy R."/>
            <person name="Gladieux P."/>
            <person name="Thoren M.H."/>
            <person name="Johannesson H."/>
        </authorList>
    </citation>
    <scope>NUCLEOTIDE SEQUENCE</scope>
    <source>
        <strain evidence="8">CBS 314.62</strain>
    </source>
</reference>
<dbReference type="PANTHER" id="PTHR45646">
    <property type="entry name" value="SERINE/THREONINE-PROTEIN KINASE DOA-RELATED"/>
    <property type="match status" value="1"/>
</dbReference>
<evidence type="ECO:0000313" key="9">
    <source>
        <dbReference type="Proteomes" id="UP001270362"/>
    </source>
</evidence>
<dbReference type="InterPro" id="IPR011009">
    <property type="entry name" value="Kinase-like_dom_sf"/>
</dbReference>
<sequence>MSELVSSPILSPQESFREFRDNGLRLDGPSTGLENVHDYEPGGHHPLHLGDILNGRYKVLHKLGNGGYANIWLCRDVQREVAHYFAVKILMADASIDDCHELRVYRLLRLGLAKCDAAEHLCLPIGRFDIQGPNGQHFALVFPVLGPRVSILPQILRLEDPTRTLRNVCFQVTKAIATLHSYGTCHGDLRPANILVQVKGLTGLLEEELDQALGVPETVDISRASGKGSWPSTAPHYLVKPIEWGSLNIRDTGISFLTSRACLVDFGESFDVRDVPEDLGAPEEYRAPEYVLDKRVGAETDIWALGCTLFEIRTGKRLFDLLDDDPDDHLERMVDILGKFPEPWWSKTWEARRRYFRDERDRDRDRRLSYQPIRTPGSMAAAATTKDEPIPHSIEDALLGASGREQESTGIAVSPAEARVFADLLRRTLKYSPEQRITAEDLLEHDWFTM</sequence>
<gene>
    <name evidence="8" type="ORF">B0T22DRAFT_370541</name>
</gene>